<sequence>GPSEDGTENLHPDHASSEVSSCGEPLADPSQVPPALIMHDNEEHDVVEAELTESMDVDLAIQDMTLKSPPPSPRKSRSGSSDRSPSPTRTCVHNHAKSRSNRRKSQVLRRRPKTLVHTPSLMERLSLAMMEDSQDSDSQLAGHMHTDTVDPLQDGDSEYDLAEEEYDDHHYPYKRRRASEDSSASSSSESSPESSPPSPRTPPPHHDGQDYESSPPSPAHGPCESDLGQCTATTCIADDDAKDLFLEKSGDKRKRPTEHCHTACDNDINHDGDLQIHRRIQSTETARPGMTPIMTTKDLVGVKAM</sequence>
<reference evidence="2" key="1">
    <citation type="journal article" date="2020" name="Fungal Divers.">
        <title>Resolving the Mortierellaceae phylogeny through synthesis of multi-gene phylogenetics and phylogenomics.</title>
        <authorList>
            <person name="Vandepol N."/>
            <person name="Liber J."/>
            <person name="Desiro A."/>
            <person name="Na H."/>
            <person name="Kennedy M."/>
            <person name="Barry K."/>
            <person name="Grigoriev I.V."/>
            <person name="Miller A.N."/>
            <person name="O'Donnell K."/>
            <person name="Stajich J.E."/>
            <person name="Bonito G."/>
        </authorList>
    </citation>
    <scope>NUCLEOTIDE SEQUENCE</scope>
    <source>
        <strain evidence="2">KOD1015</strain>
    </source>
</reference>
<accession>A0A9P6FG42</accession>
<feature type="compositionally biased region" description="Acidic residues" evidence="1">
    <location>
        <begin position="153"/>
        <end position="166"/>
    </location>
</feature>
<keyword evidence="3" id="KW-1185">Reference proteome</keyword>
<evidence type="ECO:0000256" key="1">
    <source>
        <dbReference type="SAM" id="MobiDB-lite"/>
    </source>
</evidence>
<feature type="non-terminal residue" evidence="2">
    <location>
        <position position="305"/>
    </location>
</feature>
<feature type="non-terminal residue" evidence="2">
    <location>
        <position position="1"/>
    </location>
</feature>
<protein>
    <submittedName>
        <fullName evidence="2">Uncharacterized protein</fullName>
    </submittedName>
</protein>
<feature type="compositionally biased region" description="Low complexity" evidence="1">
    <location>
        <begin position="181"/>
        <end position="193"/>
    </location>
</feature>
<proteinExistence type="predicted"/>
<dbReference type="Proteomes" id="UP000780801">
    <property type="component" value="Unassembled WGS sequence"/>
</dbReference>
<organism evidence="2 3">
    <name type="scientific">Lunasporangiospora selenospora</name>
    <dbReference type="NCBI Taxonomy" id="979761"/>
    <lineage>
        <taxon>Eukaryota</taxon>
        <taxon>Fungi</taxon>
        <taxon>Fungi incertae sedis</taxon>
        <taxon>Mucoromycota</taxon>
        <taxon>Mortierellomycotina</taxon>
        <taxon>Mortierellomycetes</taxon>
        <taxon>Mortierellales</taxon>
        <taxon>Mortierellaceae</taxon>
        <taxon>Lunasporangiospora</taxon>
    </lineage>
</organism>
<evidence type="ECO:0000313" key="2">
    <source>
        <dbReference type="EMBL" id="KAF9549390.1"/>
    </source>
</evidence>
<feature type="region of interest" description="Disordered" evidence="1">
    <location>
        <begin position="1"/>
        <end position="34"/>
    </location>
</feature>
<feature type="compositionally biased region" description="Basic residues" evidence="1">
    <location>
        <begin position="92"/>
        <end position="114"/>
    </location>
</feature>
<feature type="compositionally biased region" description="Low complexity" evidence="1">
    <location>
        <begin position="78"/>
        <end position="87"/>
    </location>
</feature>
<gene>
    <name evidence="2" type="ORF">BGW38_009582</name>
</gene>
<dbReference type="EMBL" id="JAABOA010007118">
    <property type="protein sequence ID" value="KAF9549390.1"/>
    <property type="molecule type" value="Genomic_DNA"/>
</dbReference>
<dbReference type="AlphaFoldDB" id="A0A9P6FG42"/>
<feature type="region of interest" description="Disordered" evidence="1">
    <location>
        <begin position="58"/>
        <end position="228"/>
    </location>
</feature>
<evidence type="ECO:0000313" key="3">
    <source>
        <dbReference type="Proteomes" id="UP000780801"/>
    </source>
</evidence>
<name>A0A9P6FG42_9FUNG</name>
<comment type="caution">
    <text evidence="2">The sequence shown here is derived from an EMBL/GenBank/DDBJ whole genome shotgun (WGS) entry which is preliminary data.</text>
</comment>